<accession>A0AAD6ZC88</accession>
<proteinExistence type="predicted"/>
<keyword evidence="3" id="KW-1185">Reference proteome</keyword>
<evidence type="ECO:0000313" key="3">
    <source>
        <dbReference type="Proteomes" id="UP001218218"/>
    </source>
</evidence>
<protein>
    <submittedName>
        <fullName evidence="2">Uncharacterized protein</fullName>
    </submittedName>
</protein>
<evidence type="ECO:0000256" key="1">
    <source>
        <dbReference type="SAM" id="MobiDB-lite"/>
    </source>
</evidence>
<evidence type="ECO:0000313" key="2">
    <source>
        <dbReference type="EMBL" id="KAJ7315228.1"/>
    </source>
</evidence>
<dbReference type="Proteomes" id="UP001218218">
    <property type="component" value="Unassembled WGS sequence"/>
</dbReference>
<organism evidence="2 3">
    <name type="scientific">Mycena albidolilacea</name>
    <dbReference type="NCBI Taxonomy" id="1033008"/>
    <lineage>
        <taxon>Eukaryota</taxon>
        <taxon>Fungi</taxon>
        <taxon>Dikarya</taxon>
        <taxon>Basidiomycota</taxon>
        <taxon>Agaricomycotina</taxon>
        <taxon>Agaricomycetes</taxon>
        <taxon>Agaricomycetidae</taxon>
        <taxon>Agaricales</taxon>
        <taxon>Marasmiineae</taxon>
        <taxon>Mycenaceae</taxon>
        <taxon>Mycena</taxon>
    </lineage>
</organism>
<dbReference type="AlphaFoldDB" id="A0AAD6ZC88"/>
<comment type="caution">
    <text evidence="2">The sequence shown here is derived from an EMBL/GenBank/DDBJ whole genome shotgun (WGS) entry which is preliminary data.</text>
</comment>
<dbReference type="EMBL" id="JARIHO010000063">
    <property type="protein sequence ID" value="KAJ7315228.1"/>
    <property type="molecule type" value="Genomic_DNA"/>
</dbReference>
<gene>
    <name evidence="2" type="ORF">DFH08DRAFT_972247</name>
</gene>
<name>A0AAD6ZC88_9AGAR</name>
<reference evidence="2" key="1">
    <citation type="submission" date="2023-03" db="EMBL/GenBank/DDBJ databases">
        <title>Massive genome expansion in bonnet fungi (Mycena s.s.) driven by repeated elements and novel gene families across ecological guilds.</title>
        <authorList>
            <consortium name="Lawrence Berkeley National Laboratory"/>
            <person name="Harder C.B."/>
            <person name="Miyauchi S."/>
            <person name="Viragh M."/>
            <person name="Kuo A."/>
            <person name="Thoen E."/>
            <person name="Andreopoulos B."/>
            <person name="Lu D."/>
            <person name="Skrede I."/>
            <person name="Drula E."/>
            <person name="Henrissat B."/>
            <person name="Morin E."/>
            <person name="Kohler A."/>
            <person name="Barry K."/>
            <person name="LaButti K."/>
            <person name="Morin E."/>
            <person name="Salamov A."/>
            <person name="Lipzen A."/>
            <person name="Mereny Z."/>
            <person name="Hegedus B."/>
            <person name="Baldrian P."/>
            <person name="Stursova M."/>
            <person name="Weitz H."/>
            <person name="Taylor A."/>
            <person name="Grigoriev I.V."/>
            <person name="Nagy L.G."/>
            <person name="Martin F."/>
            <person name="Kauserud H."/>
        </authorList>
    </citation>
    <scope>NUCLEOTIDE SEQUENCE</scope>
    <source>
        <strain evidence="2">CBHHK002</strain>
    </source>
</reference>
<feature type="region of interest" description="Disordered" evidence="1">
    <location>
        <begin position="1"/>
        <end position="27"/>
    </location>
</feature>
<sequence>MSSPSYRLARAPPSPYRTKPMDESQRQELGTRFLPSRAFLIRCRGLITRPCAAARRTRFLHCNLAATISKAQSRVASSIDAGGLITQRSKRLVLATLHVVLAVSANRPLALTVLDVSTPMSREQRIHRAVAVAVARRRTTARCILKAQTLGSRSVRLGKSRIWVSSEQLGRDRPHFLEARAASNSQLMRYPLLPMRFS</sequence>